<dbReference type="EMBL" id="GL378717">
    <property type="protein sequence ID" value="EFJ39286.1"/>
    <property type="molecule type" value="Genomic_DNA"/>
</dbReference>
<dbReference type="Proteomes" id="UP000001058">
    <property type="component" value="Unassembled WGS sequence"/>
</dbReference>
<keyword evidence="3" id="KW-1185">Reference proteome</keyword>
<feature type="compositionally biased region" description="Polar residues" evidence="1">
    <location>
        <begin position="239"/>
        <end position="249"/>
    </location>
</feature>
<protein>
    <submittedName>
        <fullName evidence="2">Uncharacterized protein</fullName>
    </submittedName>
</protein>
<dbReference type="InParanoid" id="D8ULW4"/>
<evidence type="ECO:0000256" key="1">
    <source>
        <dbReference type="SAM" id="MobiDB-lite"/>
    </source>
</evidence>
<accession>D8ULW4</accession>
<proteinExistence type="predicted"/>
<reference evidence="2 3" key="1">
    <citation type="journal article" date="2010" name="Science">
        <title>Genomic analysis of organismal complexity in the multicellular green alga Volvox carteri.</title>
        <authorList>
            <person name="Prochnik S.E."/>
            <person name="Umen J."/>
            <person name="Nedelcu A.M."/>
            <person name="Hallmann A."/>
            <person name="Miller S.M."/>
            <person name="Nishii I."/>
            <person name="Ferris P."/>
            <person name="Kuo A."/>
            <person name="Mitros T."/>
            <person name="Fritz-Laylin L.K."/>
            <person name="Hellsten U."/>
            <person name="Chapman J."/>
            <person name="Simakov O."/>
            <person name="Rensing S.A."/>
            <person name="Terry A."/>
            <person name="Pangilinan J."/>
            <person name="Kapitonov V."/>
            <person name="Jurka J."/>
            <person name="Salamov A."/>
            <person name="Shapiro H."/>
            <person name="Schmutz J."/>
            <person name="Grimwood J."/>
            <person name="Lindquist E."/>
            <person name="Lucas S."/>
            <person name="Grigoriev I.V."/>
            <person name="Schmitt R."/>
            <person name="Kirk D."/>
            <person name="Rokhsar D.S."/>
        </authorList>
    </citation>
    <scope>NUCLEOTIDE SEQUENCE [LARGE SCALE GENOMIC DNA]</scope>
    <source>
        <strain evidence="3">f. Nagariensis / Eve</strain>
    </source>
</reference>
<dbReference type="OrthoDB" id="10647225at2759"/>
<name>D8ULW4_VOLCA</name>
<feature type="compositionally biased region" description="Basic residues" evidence="1">
    <location>
        <begin position="209"/>
        <end position="222"/>
    </location>
</feature>
<evidence type="ECO:0000313" key="3">
    <source>
        <dbReference type="Proteomes" id="UP000001058"/>
    </source>
</evidence>
<feature type="region of interest" description="Disordered" evidence="1">
    <location>
        <begin position="196"/>
        <end position="249"/>
    </location>
</feature>
<dbReference type="AlphaFoldDB" id="D8ULW4"/>
<dbReference type="RefSeq" id="XP_002959649.1">
    <property type="nucleotide sequence ID" value="XM_002959603.1"/>
</dbReference>
<dbReference type="GeneID" id="9614530"/>
<dbReference type="KEGG" id="vcn:VOLCADRAFT_108693"/>
<evidence type="ECO:0000313" key="2">
    <source>
        <dbReference type="EMBL" id="EFJ39286.1"/>
    </source>
</evidence>
<organism evidence="3">
    <name type="scientific">Volvox carteri f. nagariensis</name>
    <dbReference type="NCBI Taxonomy" id="3068"/>
    <lineage>
        <taxon>Eukaryota</taxon>
        <taxon>Viridiplantae</taxon>
        <taxon>Chlorophyta</taxon>
        <taxon>core chlorophytes</taxon>
        <taxon>Chlorophyceae</taxon>
        <taxon>CS clade</taxon>
        <taxon>Chlamydomonadales</taxon>
        <taxon>Volvocaceae</taxon>
        <taxon>Volvox</taxon>
    </lineage>
</organism>
<gene>
    <name evidence="2" type="ORF">VOLCADRAFT_108693</name>
</gene>
<sequence length="249" mass="27486">MSAMDNVAAGAEGLVFSPEMHAFFERRLAEERESVREALTADFDRRLKEQEELSQLKLAQARSENLPQCAEPPNLANHPSLRESWAFVKDARVATEQINVMLTKVADNTSSKGQALMTAVNRLTNLIDLRLAAYTGAMDATTTKKAEFVMRYYATFRSKALNPTGHWATGERKFKDVQMDEAAIIDTGLMRPTGSLGGNSMAYTEGSGNRHRPYPGSGHRHPPGPGGLNSFRGMRHSSYRNTGPNPQKS</sequence>